<dbReference type="Proteomes" id="UP000712157">
    <property type="component" value="Unassembled WGS sequence"/>
</dbReference>
<feature type="modified residue" description="4-aspartylphosphate" evidence="8">
    <location>
        <position position="52"/>
    </location>
</feature>
<dbReference type="GO" id="GO:0000976">
    <property type="term" value="F:transcription cis-regulatory region binding"/>
    <property type="evidence" value="ECO:0007669"/>
    <property type="project" value="TreeGrafter"/>
</dbReference>
<evidence type="ECO:0000256" key="8">
    <source>
        <dbReference type="PROSITE-ProRule" id="PRU00169"/>
    </source>
</evidence>
<keyword evidence="13" id="KW-1185">Reference proteome</keyword>
<evidence type="ECO:0000256" key="2">
    <source>
        <dbReference type="ARBA" id="ARBA00022553"/>
    </source>
</evidence>
<evidence type="ECO:0000256" key="9">
    <source>
        <dbReference type="PROSITE-ProRule" id="PRU01091"/>
    </source>
</evidence>
<dbReference type="Pfam" id="PF00072">
    <property type="entry name" value="Response_reg"/>
    <property type="match status" value="1"/>
</dbReference>
<comment type="caution">
    <text evidence="12">The sequence shown here is derived from an EMBL/GenBank/DDBJ whole genome shotgun (WGS) entry which is preliminary data.</text>
</comment>
<dbReference type="GO" id="GO:0005829">
    <property type="term" value="C:cytosol"/>
    <property type="evidence" value="ECO:0007669"/>
    <property type="project" value="TreeGrafter"/>
</dbReference>
<dbReference type="PROSITE" id="PS51755">
    <property type="entry name" value="OMPR_PHOB"/>
    <property type="match status" value="1"/>
</dbReference>
<organism evidence="12 13">
    <name type="scientific">Diplocloster agilis</name>
    <dbReference type="NCBI Taxonomy" id="2850323"/>
    <lineage>
        <taxon>Bacteria</taxon>
        <taxon>Bacillati</taxon>
        <taxon>Bacillota</taxon>
        <taxon>Clostridia</taxon>
        <taxon>Lachnospirales</taxon>
        <taxon>Lachnospiraceae</taxon>
        <taxon>Diplocloster</taxon>
    </lineage>
</organism>
<accession>A0A949NFZ3</accession>
<dbReference type="PANTHER" id="PTHR48111">
    <property type="entry name" value="REGULATOR OF RPOS"/>
    <property type="match status" value="1"/>
</dbReference>
<keyword evidence="5 9" id="KW-0238">DNA-binding</keyword>
<dbReference type="Gene3D" id="6.10.250.690">
    <property type="match status" value="1"/>
</dbReference>
<dbReference type="Gene3D" id="3.40.50.2300">
    <property type="match status" value="1"/>
</dbReference>
<evidence type="ECO:0000256" key="4">
    <source>
        <dbReference type="ARBA" id="ARBA00023015"/>
    </source>
</evidence>
<dbReference type="Pfam" id="PF00486">
    <property type="entry name" value="Trans_reg_C"/>
    <property type="match status" value="1"/>
</dbReference>
<reference evidence="12" key="1">
    <citation type="submission" date="2021-06" db="EMBL/GenBank/DDBJ databases">
        <title>Description of novel taxa of the family Lachnospiraceae.</title>
        <authorList>
            <person name="Chaplin A.V."/>
            <person name="Sokolova S.R."/>
            <person name="Pikina A.P."/>
            <person name="Korzhanova M."/>
            <person name="Belova V."/>
            <person name="Korostin D."/>
            <person name="Efimov B.A."/>
        </authorList>
    </citation>
    <scope>NUCLEOTIDE SEQUENCE</scope>
    <source>
        <strain evidence="12">ASD5720</strain>
    </source>
</reference>
<evidence type="ECO:0000259" key="11">
    <source>
        <dbReference type="PROSITE" id="PS51755"/>
    </source>
</evidence>
<dbReference type="SUPFAM" id="SSF52172">
    <property type="entry name" value="CheY-like"/>
    <property type="match status" value="1"/>
</dbReference>
<evidence type="ECO:0000256" key="3">
    <source>
        <dbReference type="ARBA" id="ARBA00023012"/>
    </source>
</evidence>
<dbReference type="InterPro" id="IPR039420">
    <property type="entry name" value="WalR-like"/>
</dbReference>
<gene>
    <name evidence="12" type="ORF">KTH89_04490</name>
</gene>
<dbReference type="GO" id="GO:0000156">
    <property type="term" value="F:phosphorelay response regulator activity"/>
    <property type="evidence" value="ECO:0007669"/>
    <property type="project" value="TreeGrafter"/>
</dbReference>
<evidence type="ECO:0000256" key="1">
    <source>
        <dbReference type="ARBA" id="ARBA00018672"/>
    </source>
</evidence>
<dbReference type="SMART" id="SM00448">
    <property type="entry name" value="REC"/>
    <property type="match status" value="1"/>
</dbReference>
<feature type="domain" description="Response regulatory" evidence="10">
    <location>
        <begin position="3"/>
        <end position="115"/>
    </location>
</feature>
<dbReference type="EMBL" id="JAHQCW010000005">
    <property type="protein sequence ID" value="MBU9735783.1"/>
    <property type="molecule type" value="Genomic_DNA"/>
</dbReference>
<dbReference type="InterPro" id="IPR001867">
    <property type="entry name" value="OmpR/PhoB-type_DNA-bd"/>
</dbReference>
<keyword evidence="4" id="KW-0805">Transcription regulation</keyword>
<dbReference type="PROSITE" id="PS50110">
    <property type="entry name" value="RESPONSE_REGULATORY"/>
    <property type="match status" value="1"/>
</dbReference>
<dbReference type="PANTHER" id="PTHR48111:SF22">
    <property type="entry name" value="REGULATOR OF RPOS"/>
    <property type="match status" value="1"/>
</dbReference>
<keyword evidence="2 8" id="KW-0597">Phosphoprotein</keyword>
<protein>
    <recommendedName>
        <fullName evidence="1">Stage 0 sporulation protein A homolog</fullName>
    </recommendedName>
</protein>
<dbReference type="Gene3D" id="1.10.10.10">
    <property type="entry name" value="Winged helix-like DNA-binding domain superfamily/Winged helix DNA-binding domain"/>
    <property type="match status" value="1"/>
</dbReference>
<dbReference type="InterPro" id="IPR011006">
    <property type="entry name" value="CheY-like_superfamily"/>
</dbReference>
<name>A0A949NFZ3_9FIRM</name>
<dbReference type="InterPro" id="IPR036388">
    <property type="entry name" value="WH-like_DNA-bd_sf"/>
</dbReference>
<keyword evidence="3" id="KW-0902">Two-component regulatory system</keyword>
<evidence type="ECO:0000256" key="5">
    <source>
        <dbReference type="ARBA" id="ARBA00023125"/>
    </source>
</evidence>
<dbReference type="RefSeq" id="WP_238720776.1">
    <property type="nucleotide sequence ID" value="NZ_JAHQCW010000005.1"/>
</dbReference>
<dbReference type="FunFam" id="3.40.50.2300:FF:000001">
    <property type="entry name" value="DNA-binding response regulator PhoB"/>
    <property type="match status" value="1"/>
</dbReference>
<proteinExistence type="predicted"/>
<sequence length="219" mass="25298">MITILIVEDESAIAELIQAGFEKAGYAWDYAADGKQAADKIEVRTYDLVLLDIMLPEIDGYELMEYIEPLGIPVIFLTAKGTTSDKVKGLRMGADDYIVKPFEIDELLARVDSVLRRYNKGQTLLYAADVVIDTQSRRVMQNGQEIMLTPKEYELLLFLVRNKNSALYRETLFERVWMEDFTGDSRTLDLHIQRLRKKLNWKDRIKTVYKIGYILEVST</sequence>
<dbReference type="GO" id="GO:0006355">
    <property type="term" value="P:regulation of DNA-templated transcription"/>
    <property type="evidence" value="ECO:0007669"/>
    <property type="project" value="InterPro"/>
</dbReference>
<feature type="domain" description="OmpR/PhoB-type" evidence="11">
    <location>
        <begin position="122"/>
        <end position="217"/>
    </location>
</feature>
<evidence type="ECO:0000259" key="10">
    <source>
        <dbReference type="PROSITE" id="PS50110"/>
    </source>
</evidence>
<evidence type="ECO:0000313" key="13">
    <source>
        <dbReference type="Proteomes" id="UP000712157"/>
    </source>
</evidence>
<dbReference type="AlphaFoldDB" id="A0A949NFZ3"/>
<feature type="DNA-binding region" description="OmpR/PhoB-type" evidence="9">
    <location>
        <begin position="122"/>
        <end position="217"/>
    </location>
</feature>
<evidence type="ECO:0000256" key="7">
    <source>
        <dbReference type="ARBA" id="ARBA00024867"/>
    </source>
</evidence>
<evidence type="ECO:0000256" key="6">
    <source>
        <dbReference type="ARBA" id="ARBA00023163"/>
    </source>
</evidence>
<comment type="function">
    <text evidence="7">May play the central regulatory role in sporulation. It may be an element of the effector pathway responsible for the activation of sporulation genes in response to nutritional stress. Spo0A may act in concert with spo0H (a sigma factor) to control the expression of some genes that are critical to the sporulation process.</text>
</comment>
<keyword evidence="6" id="KW-0804">Transcription</keyword>
<dbReference type="SMART" id="SM00862">
    <property type="entry name" value="Trans_reg_C"/>
    <property type="match status" value="1"/>
</dbReference>
<evidence type="ECO:0000313" key="12">
    <source>
        <dbReference type="EMBL" id="MBU9735783.1"/>
    </source>
</evidence>
<dbReference type="CDD" id="cd00383">
    <property type="entry name" value="trans_reg_C"/>
    <property type="match status" value="1"/>
</dbReference>
<dbReference type="GO" id="GO:0032993">
    <property type="term" value="C:protein-DNA complex"/>
    <property type="evidence" value="ECO:0007669"/>
    <property type="project" value="TreeGrafter"/>
</dbReference>
<dbReference type="InterPro" id="IPR001789">
    <property type="entry name" value="Sig_transdc_resp-reg_receiver"/>
</dbReference>